<dbReference type="SMART" id="SM00357">
    <property type="entry name" value="CSP"/>
    <property type="match status" value="1"/>
</dbReference>
<dbReference type="GO" id="GO:0003677">
    <property type="term" value="F:DNA binding"/>
    <property type="evidence" value="ECO:0007669"/>
    <property type="project" value="UniProtKB-KW"/>
</dbReference>
<feature type="domain" description="CSD" evidence="1">
    <location>
        <begin position="1"/>
        <end position="65"/>
    </location>
</feature>
<evidence type="ECO:0000259" key="1">
    <source>
        <dbReference type="PROSITE" id="PS51857"/>
    </source>
</evidence>
<keyword evidence="3" id="KW-1185">Reference proteome</keyword>
<dbReference type="InterPro" id="IPR011129">
    <property type="entry name" value="CSD"/>
</dbReference>
<keyword evidence="2" id="KW-0238">DNA-binding</keyword>
<accession>A0A919Q161</accession>
<dbReference type="InterPro" id="IPR012340">
    <property type="entry name" value="NA-bd_OB-fold"/>
</dbReference>
<dbReference type="CDD" id="cd04458">
    <property type="entry name" value="CSP_CDS"/>
    <property type="match status" value="1"/>
</dbReference>
<dbReference type="SUPFAM" id="SSF50249">
    <property type="entry name" value="Nucleic acid-binding proteins"/>
    <property type="match status" value="1"/>
</dbReference>
<dbReference type="Gene3D" id="2.40.50.140">
    <property type="entry name" value="Nucleic acid-binding proteins"/>
    <property type="match status" value="1"/>
</dbReference>
<name>A0A919Q161_9ACTN</name>
<evidence type="ECO:0000313" key="2">
    <source>
        <dbReference type="EMBL" id="GIG52478.1"/>
    </source>
</evidence>
<dbReference type="PRINTS" id="PR00050">
    <property type="entry name" value="COLDSHOCK"/>
</dbReference>
<organism evidence="2 3">
    <name type="scientific">Dactylosporangium siamense</name>
    <dbReference type="NCBI Taxonomy" id="685454"/>
    <lineage>
        <taxon>Bacteria</taxon>
        <taxon>Bacillati</taxon>
        <taxon>Actinomycetota</taxon>
        <taxon>Actinomycetes</taxon>
        <taxon>Micromonosporales</taxon>
        <taxon>Micromonosporaceae</taxon>
        <taxon>Dactylosporangium</taxon>
    </lineage>
</organism>
<evidence type="ECO:0000313" key="3">
    <source>
        <dbReference type="Proteomes" id="UP000660611"/>
    </source>
</evidence>
<proteinExistence type="predicted"/>
<gene>
    <name evidence="2" type="ORF">Dsi01nite_105190</name>
</gene>
<dbReference type="Proteomes" id="UP000660611">
    <property type="component" value="Unassembled WGS sequence"/>
</dbReference>
<comment type="caution">
    <text evidence="2">The sequence shown here is derived from an EMBL/GenBank/DDBJ whole genome shotgun (WGS) entry which is preliminary data.</text>
</comment>
<dbReference type="RefSeq" id="WP_203854068.1">
    <property type="nucleotide sequence ID" value="NZ_BAAAVW010000003.1"/>
</dbReference>
<dbReference type="InterPro" id="IPR002059">
    <property type="entry name" value="CSP_DNA-bd"/>
</dbReference>
<dbReference type="AlphaFoldDB" id="A0A919Q161"/>
<dbReference type="PROSITE" id="PS51857">
    <property type="entry name" value="CSD_2"/>
    <property type="match status" value="1"/>
</dbReference>
<dbReference type="EMBL" id="BONQ01000180">
    <property type="protein sequence ID" value="GIG52478.1"/>
    <property type="molecule type" value="Genomic_DNA"/>
</dbReference>
<reference evidence="2" key="1">
    <citation type="submission" date="2021-01" db="EMBL/GenBank/DDBJ databases">
        <title>Whole genome shotgun sequence of Dactylosporangium siamense NBRC 106093.</title>
        <authorList>
            <person name="Komaki H."/>
            <person name="Tamura T."/>
        </authorList>
    </citation>
    <scope>NUCLEOTIDE SEQUENCE</scope>
    <source>
        <strain evidence="2">NBRC 106093</strain>
    </source>
</reference>
<sequence>MAVGTILRYDEVRGYGFIAPVEGGDDVFVHANDFGERRHMVQPGLHVEYEAENSDRGLKVASVRLLDKPADPVAQAAPATVEARVRVPAGDDDTLCDVLLPEEFKREVTEILLQHGPTLTAAQITQVRAKLAEHARAHGWIES</sequence>
<dbReference type="Pfam" id="PF00313">
    <property type="entry name" value="CSD"/>
    <property type="match status" value="1"/>
</dbReference>
<protein>
    <submittedName>
        <fullName evidence="2">DNA-binding protein</fullName>
    </submittedName>
</protein>